<organism evidence="4 5">
    <name type="scientific">Nocardioides taihuensis</name>
    <dbReference type="NCBI Taxonomy" id="1835606"/>
    <lineage>
        <taxon>Bacteria</taxon>
        <taxon>Bacillati</taxon>
        <taxon>Actinomycetota</taxon>
        <taxon>Actinomycetes</taxon>
        <taxon>Propionibacteriales</taxon>
        <taxon>Nocardioidaceae</taxon>
        <taxon>Nocardioides</taxon>
    </lineage>
</organism>
<evidence type="ECO:0000313" key="4">
    <source>
        <dbReference type="EMBL" id="MFC5176553.1"/>
    </source>
</evidence>
<keyword evidence="3" id="KW-0472">Membrane</keyword>
<sequence>MTHELIAAEAGPDGQDGPRDGRGRRTRRSTRPGRRGWVQHVEVNVQLLEARLAALRGARDVVREREARRRRAGQTRRRDLHRRLAAEDAVDRRVQELLARARAAARREHPEPWRIVNWWGGRHIEAAYQNLHGAEALIARLYDWNEIRAEVPEAVARIESGLLRDDPRRDAALQLADADPEKSSLEGARAALTKVIEIGHSVADRDHTQLRSFRNVIIVSSLVITVLLVVTAAYVWVNPSTIPLCFTPPNAEGKPATWVCPTGEYPWNAQTPTVEGPMNKHDIVVVLLLGVLGGAFSAAISIRGLSGTSTPYDVPLSLAILKLPLGALTALGGLIALQGDFVPGLSELDSQGQILAYALIFGYAQQLLSGLLDRRAQTLLESAPGKEKDLGYGARASTSSTTHRRRSLRRRDNGE</sequence>
<dbReference type="EMBL" id="JBHSKD010000007">
    <property type="protein sequence ID" value="MFC5176553.1"/>
    <property type="molecule type" value="Genomic_DNA"/>
</dbReference>
<feature type="transmembrane region" description="Helical" evidence="3">
    <location>
        <begin position="215"/>
        <end position="237"/>
    </location>
</feature>
<keyword evidence="1" id="KW-0175">Coiled coil</keyword>
<evidence type="ECO:0000256" key="2">
    <source>
        <dbReference type="SAM" id="MobiDB-lite"/>
    </source>
</evidence>
<keyword evidence="5" id="KW-1185">Reference proteome</keyword>
<feature type="coiled-coil region" evidence="1">
    <location>
        <begin position="38"/>
        <end position="65"/>
    </location>
</feature>
<protein>
    <submittedName>
        <fullName evidence="4">Uncharacterized protein</fullName>
    </submittedName>
</protein>
<accession>A0ABW0BH21</accession>
<dbReference type="RefSeq" id="WP_378588958.1">
    <property type="nucleotide sequence ID" value="NZ_JBHSKD010000007.1"/>
</dbReference>
<feature type="region of interest" description="Disordered" evidence="2">
    <location>
        <begin position="1"/>
        <end position="35"/>
    </location>
</feature>
<proteinExistence type="predicted"/>
<evidence type="ECO:0000256" key="3">
    <source>
        <dbReference type="SAM" id="Phobius"/>
    </source>
</evidence>
<keyword evidence="3" id="KW-0812">Transmembrane</keyword>
<feature type="transmembrane region" description="Helical" evidence="3">
    <location>
        <begin position="314"/>
        <end position="334"/>
    </location>
</feature>
<evidence type="ECO:0000256" key="1">
    <source>
        <dbReference type="SAM" id="Coils"/>
    </source>
</evidence>
<dbReference type="Proteomes" id="UP001596087">
    <property type="component" value="Unassembled WGS sequence"/>
</dbReference>
<feature type="transmembrane region" description="Helical" evidence="3">
    <location>
        <begin position="354"/>
        <end position="372"/>
    </location>
</feature>
<name>A0ABW0BH21_9ACTN</name>
<evidence type="ECO:0000313" key="5">
    <source>
        <dbReference type="Proteomes" id="UP001596087"/>
    </source>
</evidence>
<comment type="caution">
    <text evidence="4">The sequence shown here is derived from an EMBL/GenBank/DDBJ whole genome shotgun (WGS) entry which is preliminary data.</text>
</comment>
<feature type="compositionally biased region" description="Basic residues" evidence="2">
    <location>
        <begin position="24"/>
        <end position="34"/>
    </location>
</feature>
<reference evidence="5" key="1">
    <citation type="journal article" date="2019" name="Int. J. Syst. Evol. Microbiol.">
        <title>The Global Catalogue of Microorganisms (GCM) 10K type strain sequencing project: providing services to taxonomists for standard genome sequencing and annotation.</title>
        <authorList>
            <consortium name="The Broad Institute Genomics Platform"/>
            <consortium name="The Broad Institute Genome Sequencing Center for Infectious Disease"/>
            <person name="Wu L."/>
            <person name="Ma J."/>
        </authorList>
    </citation>
    <scope>NUCLEOTIDE SEQUENCE [LARGE SCALE GENOMIC DNA]</scope>
    <source>
        <strain evidence="5">DFY41</strain>
    </source>
</reference>
<feature type="region of interest" description="Disordered" evidence="2">
    <location>
        <begin position="386"/>
        <end position="415"/>
    </location>
</feature>
<gene>
    <name evidence="4" type="ORF">ACFPGP_07705</name>
</gene>
<feature type="transmembrane region" description="Helical" evidence="3">
    <location>
        <begin position="283"/>
        <end position="302"/>
    </location>
</feature>
<keyword evidence="3" id="KW-1133">Transmembrane helix</keyword>